<feature type="transmembrane region" description="Helical" evidence="1">
    <location>
        <begin position="174"/>
        <end position="195"/>
    </location>
</feature>
<name>A0A7S8IZK9_9BACT</name>
<proteinExistence type="predicted"/>
<sequence>MNSGMGLGDANCSVRLFFGSLLLVFCDGCTLISDFTRQHSTETGVRQCSAPPEQVELRKIPLTVFEHRRSDRLARESTGRMPTSFSWRAIQTAQVIDVLSLLNQFEILEERSINSASDALRLQAVHQEILSRVILAMLEVSSAVAKTTCEIERSSQVVDRLRVVENDQIRRQTLLAIIVGAAAAVASGGLAIADISGVGEGIVSIIGGTVAGALGVSALYHETEESFRHPDNILREIWEDTEDPVYLPPSIWRFLRRPMREGESPRTYRDETVAGWRKEGRLGDEGSELEATRAQLFFGDGGVYTTNDLQRRTQMLDSLRATVLLLNQDLEHLVRELMIQSSLSKPLRKRPVRG</sequence>
<evidence type="ECO:0000256" key="1">
    <source>
        <dbReference type="SAM" id="Phobius"/>
    </source>
</evidence>
<reference evidence="2 3" key="1">
    <citation type="journal article" date="2020" name="ISME J.">
        <title>Enrichment and physiological characterization of a novel comammox Nitrospira indicates ammonium inhibition of complete nitrification.</title>
        <authorList>
            <person name="Sakoula D."/>
            <person name="Koch H."/>
            <person name="Frank J."/>
            <person name="Jetten M.S.M."/>
            <person name="van Kessel M.A.H.J."/>
            <person name="Lucker S."/>
        </authorList>
    </citation>
    <scope>NUCLEOTIDE SEQUENCE [LARGE SCALE GENOMIC DNA]</scope>
    <source>
        <strain evidence="2">Comreactor17</strain>
    </source>
</reference>
<dbReference type="EMBL" id="CP047423">
    <property type="protein sequence ID" value="QPD04383.1"/>
    <property type="molecule type" value="Genomic_DNA"/>
</dbReference>
<keyword evidence="1" id="KW-1133">Transmembrane helix</keyword>
<evidence type="ECO:0000313" key="2">
    <source>
        <dbReference type="EMBL" id="QPD04383.1"/>
    </source>
</evidence>
<dbReference type="KEGG" id="nkf:Nkreftii_002157"/>
<protein>
    <submittedName>
        <fullName evidence="2">Uncharacterized protein</fullName>
    </submittedName>
</protein>
<keyword evidence="1" id="KW-0812">Transmembrane</keyword>
<organism evidence="2 3">
    <name type="scientific">Candidatus Nitrospira kreftii</name>
    <dbReference type="NCBI Taxonomy" id="2652173"/>
    <lineage>
        <taxon>Bacteria</taxon>
        <taxon>Pseudomonadati</taxon>
        <taxon>Nitrospirota</taxon>
        <taxon>Nitrospiria</taxon>
        <taxon>Nitrospirales</taxon>
        <taxon>Nitrospiraceae</taxon>
        <taxon>Nitrospira</taxon>
    </lineage>
</organism>
<dbReference type="AlphaFoldDB" id="A0A7S8IZK9"/>
<gene>
    <name evidence="2" type="ORF">Nkreftii_002157</name>
</gene>
<keyword evidence="1" id="KW-0472">Membrane</keyword>
<evidence type="ECO:0000313" key="3">
    <source>
        <dbReference type="Proteomes" id="UP000593737"/>
    </source>
</evidence>
<accession>A0A7S8IZK9</accession>
<feature type="transmembrane region" description="Helical" evidence="1">
    <location>
        <begin position="201"/>
        <end position="220"/>
    </location>
</feature>
<dbReference type="Proteomes" id="UP000593737">
    <property type="component" value="Chromosome"/>
</dbReference>